<evidence type="ECO:0000313" key="1">
    <source>
        <dbReference type="EMBL" id="KAI5669990.1"/>
    </source>
</evidence>
<proteinExistence type="predicted"/>
<dbReference type="Proteomes" id="UP001060085">
    <property type="component" value="Linkage Group LG04"/>
</dbReference>
<accession>A0ACC0BBG7</accession>
<sequence>MALARSTVFCQVIKSQKSSISNSKAEGEIQKVSSRVPEVYLNNSTNNGKIVLQPRVCTLRAYGSDPVGVIKAKNGGGGDGEDDEISPFFATLSEYIESSKKSQDFEIISGRLAMIVFAATVSMEVVTGNSLFRKMDLQGIEEAAGVCVGAVICAAIFAWFSSARNKVGRIFNVSCNTFIDSLIDQIVDGLFYEELTDKNWSDEI</sequence>
<organism evidence="1 2">
    <name type="scientific">Catharanthus roseus</name>
    <name type="common">Madagascar periwinkle</name>
    <name type="synonym">Vinca rosea</name>
    <dbReference type="NCBI Taxonomy" id="4058"/>
    <lineage>
        <taxon>Eukaryota</taxon>
        <taxon>Viridiplantae</taxon>
        <taxon>Streptophyta</taxon>
        <taxon>Embryophyta</taxon>
        <taxon>Tracheophyta</taxon>
        <taxon>Spermatophyta</taxon>
        <taxon>Magnoliopsida</taxon>
        <taxon>eudicotyledons</taxon>
        <taxon>Gunneridae</taxon>
        <taxon>Pentapetalae</taxon>
        <taxon>asterids</taxon>
        <taxon>lamiids</taxon>
        <taxon>Gentianales</taxon>
        <taxon>Apocynaceae</taxon>
        <taxon>Rauvolfioideae</taxon>
        <taxon>Vinceae</taxon>
        <taxon>Catharanthinae</taxon>
        <taxon>Catharanthus</taxon>
    </lineage>
</organism>
<comment type="caution">
    <text evidence="1">The sequence shown here is derived from an EMBL/GenBank/DDBJ whole genome shotgun (WGS) entry which is preliminary data.</text>
</comment>
<reference evidence="2" key="1">
    <citation type="journal article" date="2023" name="Nat. Plants">
        <title>Single-cell RNA sequencing provides a high-resolution roadmap for understanding the multicellular compartmentation of specialized metabolism.</title>
        <authorList>
            <person name="Sun S."/>
            <person name="Shen X."/>
            <person name="Li Y."/>
            <person name="Li Y."/>
            <person name="Wang S."/>
            <person name="Li R."/>
            <person name="Zhang H."/>
            <person name="Shen G."/>
            <person name="Guo B."/>
            <person name="Wei J."/>
            <person name="Xu J."/>
            <person name="St-Pierre B."/>
            <person name="Chen S."/>
            <person name="Sun C."/>
        </authorList>
    </citation>
    <scope>NUCLEOTIDE SEQUENCE [LARGE SCALE GENOMIC DNA]</scope>
</reference>
<dbReference type="EMBL" id="CM044704">
    <property type="protein sequence ID" value="KAI5669990.1"/>
    <property type="molecule type" value="Genomic_DNA"/>
</dbReference>
<keyword evidence="2" id="KW-1185">Reference proteome</keyword>
<evidence type="ECO:0000313" key="2">
    <source>
        <dbReference type="Proteomes" id="UP001060085"/>
    </source>
</evidence>
<name>A0ACC0BBG7_CATRO</name>
<gene>
    <name evidence="1" type="ORF">M9H77_19843</name>
</gene>
<protein>
    <submittedName>
        <fullName evidence="1">Uncharacterized protein</fullName>
    </submittedName>
</protein>